<dbReference type="EC" id="5.4.2.10" evidence="6 8"/>
<dbReference type="InterPro" id="IPR005843">
    <property type="entry name" value="A-D-PHexomutase_C"/>
</dbReference>
<gene>
    <name evidence="6" type="primary">glmM</name>
    <name evidence="13" type="ORF">SAMN03097708_00172</name>
</gene>
<feature type="binding site" evidence="6">
    <location>
        <position position="242"/>
    </location>
    <ligand>
        <name>Mg(2+)</name>
        <dbReference type="ChEBI" id="CHEBI:18420"/>
    </ligand>
</feature>
<dbReference type="OrthoDB" id="9803322at2"/>
<feature type="binding site" evidence="6">
    <location>
        <position position="240"/>
    </location>
    <ligand>
        <name>Mg(2+)</name>
        <dbReference type="ChEBI" id="CHEBI:18420"/>
    </ligand>
</feature>
<dbReference type="EMBL" id="FMWD01000001">
    <property type="protein sequence ID" value="SCZ49478.1"/>
    <property type="molecule type" value="Genomic_DNA"/>
</dbReference>
<feature type="domain" description="Alpha-D-phosphohexomutase alpha/beta/alpha" evidence="10">
    <location>
        <begin position="3"/>
        <end position="134"/>
    </location>
</feature>
<dbReference type="PRINTS" id="PR00509">
    <property type="entry name" value="PGMPMM"/>
</dbReference>
<dbReference type="Pfam" id="PF02880">
    <property type="entry name" value="PGM_PMM_III"/>
    <property type="match status" value="1"/>
</dbReference>
<feature type="modified residue" description="Phosphoserine" evidence="6">
    <location>
        <position position="101"/>
    </location>
</feature>
<evidence type="ECO:0000256" key="6">
    <source>
        <dbReference type="HAMAP-Rule" id="MF_01554"/>
    </source>
</evidence>
<keyword evidence="2 6" id="KW-0597">Phosphoprotein</keyword>
<dbReference type="PANTHER" id="PTHR42946">
    <property type="entry name" value="PHOSPHOHEXOSE MUTASE"/>
    <property type="match status" value="1"/>
</dbReference>
<keyword evidence="3 6" id="KW-0479">Metal-binding</keyword>
<evidence type="ECO:0000256" key="4">
    <source>
        <dbReference type="ARBA" id="ARBA00022842"/>
    </source>
</evidence>
<dbReference type="RefSeq" id="WP_092991644.1">
    <property type="nucleotide sequence ID" value="NZ_FMWD01000001.1"/>
</dbReference>
<keyword evidence="5 6" id="KW-0413">Isomerase</keyword>
<dbReference type="FunFam" id="3.40.120.10:FF:000003">
    <property type="entry name" value="Phosphoglucosamine mutase"/>
    <property type="match status" value="1"/>
</dbReference>
<dbReference type="STRING" id="415747.SAMN03097708_00172"/>
<accession>A0A1G5PJ63</accession>
<dbReference type="Gene3D" id="3.30.310.50">
    <property type="entry name" value="Alpha-D-phosphohexomutase, C-terminal domain"/>
    <property type="match status" value="1"/>
</dbReference>
<dbReference type="Gene3D" id="3.40.120.10">
    <property type="entry name" value="Alpha-D-Glucose-1,6-Bisphosphate, subunit A, domain 3"/>
    <property type="match status" value="3"/>
</dbReference>
<dbReference type="FunFam" id="3.40.120.10:FF:000001">
    <property type="entry name" value="Phosphoglucosamine mutase"/>
    <property type="match status" value="1"/>
</dbReference>
<dbReference type="SUPFAM" id="SSF55957">
    <property type="entry name" value="Phosphoglucomutase, C-terminal domain"/>
    <property type="match status" value="1"/>
</dbReference>
<dbReference type="GO" id="GO:0005829">
    <property type="term" value="C:cytosol"/>
    <property type="evidence" value="ECO:0007669"/>
    <property type="project" value="TreeGrafter"/>
</dbReference>
<evidence type="ECO:0000259" key="10">
    <source>
        <dbReference type="Pfam" id="PF02878"/>
    </source>
</evidence>
<evidence type="ECO:0000256" key="3">
    <source>
        <dbReference type="ARBA" id="ARBA00022723"/>
    </source>
</evidence>
<evidence type="ECO:0000313" key="14">
    <source>
        <dbReference type="Proteomes" id="UP000199648"/>
    </source>
</evidence>
<dbReference type="Pfam" id="PF02878">
    <property type="entry name" value="PGM_PMM_I"/>
    <property type="match status" value="1"/>
</dbReference>
<dbReference type="NCBIfam" id="TIGR01455">
    <property type="entry name" value="glmM"/>
    <property type="match status" value="1"/>
</dbReference>
<evidence type="ECO:0000259" key="9">
    <source>
        <dbReference type="Pfam" id="PF00408"/>
    </source>
</evidence>
<dbReference type="AlphaFoldDB" id="A0A1G5PJ63"/>
<name>A0A1G5PJ63_9GAMM</name>
<evidence type="ECO:0000256" key="1">
    <source>
        <dbReference type="ARBA" id="ARBA00010231"/>
    </source>
</evidence>
<keyword evidence="4 6" id="KW-0460">Magnesium</keyword>
<feature type="binding site" description="via phosphate group" evidence="6">
    <location>
        <position position="101"/>
    </location>
    <ligand>
        <name>Mg(2+)</name>
        <dbReference type="ChEBI" id="CHEBI:18420"/>
    </ligand>
</feature>
<evidence type="ECO:0000259" key="12">
    <source>
        <dbReference type="Pfam" id="PF02880"/>
    </source>
</evidence>
<feature type="active site" description="Phosphoserine intermediate" evidence="6">
    <location>
        <position position="101"/>
    </location>
</feature>
<evidence type="ECO:0000256" key="5">
    <source>
        <dbReference type="ARBA" id="ARBA00023235"/>
    </source>
</evidence>
<dbReference type="InterPro" id="IPR050060">
    <property type="entry name" value="Phosphoglucosamine_mutase"/>
</dbReference>
<protein>
    <recommendedName>
        <fullName evidence="6 8">Phosphoglucosamine mutase</fullName>
        <ecNumber evidence="6 8">5.4.2.10</ecNumber>
    </recommendedName>
</protein>
<dbReference type="PANTHER" id="PTHR42946:SF1">
    <property type="entry name" value="PHOSPHOGLUCOMUTASE (ALPHA-D-GLUCOSE-1,6-BISPHOSPHATE-DEPENDENT)"/>
    <property type="match status" value="1"/>
</dbReference>
<dbReference type="GO" id="GO:0005975">
    <property type="term" value="P:carbohydrate metabolic process"/>
    <property type="evidence" value="ECO:0007669"/>
    <property type="project" value="InterPro"/>
</dbReference>
<comment type="function">
    <text evidence="6 8">Catalyzes the conversion of glucosamine-6-phosphate to glucosamine-1-phosphate.</text>
</comment>
<feature type="binding site" evidence="6">
    <location>
        <position position="244"/>
    </location>
    <ligand>
        <name>Mg(2+)</name>
        <dbReference type="ChEBI" id="CHEBI:18420"/>
    </ligand>
</feature>
<dbReference type="SUPFAM" id="SSF53738">
    <property type="entry name" value="Phosphoglucomutase, first 3 domains"/>
    <property type="match status" value="3"/>
</dbReference>
<evidence type="ECO:0000256" key="8">
    <source>
        <dbReference type="RuleBase" id="RU004327"/>
    </source>
</evidence>
<feature type="domain" description="Alpha-D-phosphohexomutase alpha/beta/alpha" evidence="12">
    <location>
        <begin position="257"/>
        <end position="367"/>
    </location>
</feature>
<dbReference type="InterPro" id="IPR036900">
    <property type="entry name" value="A-D-PHexomutase_C_sf"/>
</dbReference>
<dbReference type="Pfam" id="PF00408">
    <property type="entry name" value="PGM_PMM_IV"/>
    <property type="match status" value="1"/>
</dbReference>
<dbReference type="GO" id="GO:0000287">
    <property type="term" value="F:magnesium ion binding"/>
    <property type="evidence" value="ECO:0007669"/>
    <property type="project" value="UniProtKB-UniRule"/>
</dbReference>
<feature type="domain" description="Alpha-D-phosphohexomutase C-terminal" evidence="9">
    <location>
        <begin position="371"/>
        <end position="436"/>
    </location>
</feature>
<reference evidence="13 14" key="1">
    <citation type="submission" date="2016-10" db="EMBL/GenBank/DDBJ databases">
        <authorList>
            <person name="de Groot N.N."/>
        </authorList>
    </citation>
    <scope>NUCLEOTIDE SEQUENCE [LARGE SCALE GENOMIC DNA]</scope>
    <source>
        <strain evidence="13 14">HLD2</strain>
    </source>
</reference>
<comment type="similarity">
    <text evidence="1 6 7">Belongs to the phosphohexose mutase family.</text>
</comment>
<dbReference type="InterPro" id="IPR005845">
    <property type="entry name" value="A-D-PHexomutase_a/b/a-II"/>
</dbReference>
<dbReference type="GO" id="GO:0004615">
    <property type="term" value="F:phosphomannomutase activity"/>
    <property type="evidence" value="ECO:0007669"/>
    <property type="project" value="TreeGrafter"/>
</dbReference>
<dbReference type="NCBIfam" id="NF008139">
    <property type="entry name" value="PRK10887.1"/>
    <property type="match status" value="1"/>
</dbReference>
<comment type="catalytic activity">
    <reaction evidence="6 8">
        <text>alpha-D-glucosamine 1-phosphate = D-glucosamine 6-phosphate</text>
        <dbReference type="Rhea" id="RHEA:23424"/>
        <dbReference type="ChEBI" id="CHEBI:58516"/>
        <dbReference type="ChEBI" id="CHEBI:58725"/>
        <dbReference type="EC" id="5.4.2.10"/>
    </reaction>
</comment>
<dbReference type="FunFam" id="3.30.310.50:FF:000001">
    <property type="entry name" value="Phosphoglucosamine mutase"/>
    <property type="match status" value="1"/>
</dbReference>
<dbReference type="PROSITE" id="PS00710">
    <property type="entry name" value="PGM_PMM"/>
    <property type="match status" value="1"/>
</dbReference>
<dbReference type="GO" id="GO:0008966">
    <property type="term" value="F:phosphoglucosamine mutase activity"/>
    <property type="evidence" value="ECO:0007669"/>
    <property type="project" value="UniProtKB-UniRule"/>
</dbReference>
<keyword evidence="14" id="KW-1185">Reference proteome</keyword>
<dbReference type="InterPro" id="IPR006352">
    <property type="entry name" value="GlmM_bact"/>
</dbReference>
<sequence>MGRKYFGTDGIRGRVGEFPITPEFVLKLGWAAGQVLSNGEKGKVLIGKDTRISGYMFESALEAGLSSAGLDILLLGPMPTPAVAYLTRTLRASAGIVISASHNPFQDNGIKFFSTEGSKLPDEVELAIEERLEQPMSTVQSSALGKAVRVDDAPGRYIEFCKSTFPRHLSLKGLHLVVDCSNGATYHVAPSVFRELGARVDTIGADPDGLNINVECGSTEPEQLSLAVIERGADAGIALDGDGDRVIMVDHKGDVVDGDELLFIIAREQHRQEAVAGVVGTLMSNLGMERALKAANIDFQRVKVGDRYVLERLRQNGWLYGGESSGHLLCLNHATTGDGIVSALQVLAAIAQTGRPLNELKAGMTKYPQVMINVRTTAGFDLEECAEVQDAVRAAEAELNGTGRVLLRPSGTEPLVRVMVEGEELELVECVARGLADAVEAAIAVTNNQDAHPIDLSGSSR</sequence>
<dbReference type="CDD" id="cd05802">
    <property type="entry name" value="GlmM"/>
    <property type="match status" value="1"/>
</dbReference>
<dbReference type="InterPro" id="IPR016066">
    <property type="entry name" value="A-D-PHexomutase_CS"/>
</dbReference>
<dbReference type="GO" id="GO:0009252">
    <property type="term" value="P:peptidoglycan biosynthetic process"/>
    <property type="evidence" value="ECO:0007669"/>
    <property type="project" value="TreeGrafter"/>
</dbReference>
<evidence type="ECO:0000259" key="11">
    <source>
        <dbReference type="Pfam" id="PF02879"/>
    </source>
</evidence>
<dbReference type="GO" id="GO:0006048">
    <property type="term" value="P:UDP-N-acetylglucosamine biosynthetic process"/>
    <property type="evidence" value="ECO:0007669"/>
    <property type="project" value="TreeGrafter"/>
</dbReference>
<evidence type="ECO:0000313" key="13">
    <source>
        <dbReference type="EMBL" id="SCZ49478.1"/>
    </source>
</evidence>
<comment type="cofactor">
    <cofactor evidence="6">
        <name>Mg(2+)</name>
        <dbReference type="ChEBI" id="CHEBI:18420"/>
    </cofactor>
    <text evidence="6">Binds 1 Mg(2+) ion per subunit.</text>
</comment>
<evidence type="ECO:0000256" key="2">
    <source>
        <dbReference type="ARBA" id="ARBA00022553"/>
    </source>
</evidence>
<comment type="PTM">
    <text evidence="6">Activated by phosphorylation.</text>
</comment>
<dbReference type="InterPro" id="IPR016055">
    <property type="entry name" value="A-D-PHexomutase_a/b/a-I/II/III"/>
</dbReference>
<organism evidence="13 14">
    <name type="scientific">Thiohalomonas denitrificans</name>
    <dbReference type="NCBI Taxonomy" id="415747"/>
    <lineage>
        <taxon>Bacteria</taxon>
        <taxon>Pseudomonadati</taxon>
        <taxon>Pseudomonadota</taxon>
        <taxon>Gammaproteobacteria</taxon>
        <taxon>Thiohalomonadales</taxon>
        <taxon>Thiohalomonadaceae</taxon>
        <taxon>Thiohalomonas</taxon>
    </lineage>
</organism>
<feature type="domain" description="Alpha-D-phosphohexomutase alpha/beta/alpha" evidence="11">
    <location>
        <begin position="156"/>
        <end position="253"/>
    </location>
</feature>
<dbReference type="Proteomes" id="UP000199648">
    <property type="component" value="Unassembled WGS sequence"/>
</dbReference>
<dbReference type="InterPro" id="IPR005844">
    <property type="entry name" value="A-D-PHexomutase_a/b/a-I"/>
</dbReference>
<dbReference type="Pfam" id="PF02879">
    <property type="entry name" value="PGM_PMM_II"/>
    <property type="match status" value="1"/>
</dbReference>
<proteinExistence type="inferred from homology"/>
<dbReference type="InterPro" id="IPR005846">
    <property type="entry name" value="A-D-PHexomutase_a/b/a-III"/>
</dbReference>
<dbReference type="InterPro" id="IPR005841">
    <property type="entry name" value="Alpha-D-phosphohexomutase_SF"/>
</dbReference>
<evidence type="ECO:0000256" key="7">
    <source>
        <dbReference type="RuleBase" id="RU004326"/>
    </source>
</evidence>
<dbReference type="HAMAP" id="MF_01554_B">
    <property type="entry name" value="GlmM_B"/>
    <property type="match status" value="1"/>
</dbReference>